<proteinExistence type="predicted"/>
<keyword evidence="3" id="KW-1185">Reference proteome</keyword>
<comment type="caution">
    <text evidence="2">The sequence shown here is derived from an EMBL/GenBank/DDBJ whole genome shotgun (WGS) entry which is preliminary data.</text>
</comment>
<dbReference type="EMBL" id="JAYMYS010000002">
    <property type="protein sequence ID" value="KAK7405560.1"/>
    <property type="molecule type" value="Genomic_DNA"/>
</dbReference>
<feature type="chain" id="PRO_5042934713" evidence="1">
    <location>
        <begin position="22"/>
        <end position="114"/>
    </location>
</feature>
<dbReference type="AlphaFoldDB" id="A0AAN9SVS3"/>
<keyword evidence="1" id="KW-0732">Signal</keyword>
<sequence length="114" mass="12688">MGVVLAVTLWCLLQSFLVWESGFILVDFGALHDGGHDSCTVLVCNMENLDLVSPALTHVVAVTVAEPLISHKDPRTINFISGVTLDYIILLFQHNWHALQILIYANTSFLIYCM</sequence>
<protein>
    <submittedName>
        <fullName evidence="2">Uncharacterized protein</fullName>
    </submittedName>
</protein>
<reference evidence="2 3" key="1">
    <citation type="submission" date="2024-01" db="EMBL/GenBank/DDBJ databases">
        <title>The genomes of 5 underutilized Papilionoideae crops provide insights into root nodulation and disease resistanc.</title>
        <authorList>
            <person name="Jiang F."/>
        </authorList>
    </citation>
    <scope>NUCLEOTIDE SEQUENCE [LARGE SCALE GENOMIC DNA]</scope>
    <source>
        <strain evidence="2">DUOXIRENSHENG_FW03</strain>
        <tissue evidence="2">Leaves</tissue>
    </source>
</reference>
<accession>A0AAN9SVS3</accession>
<feature type="signal peptide" evidence="1">
    <location>
        <begin position="1"/>
        <end position="21"/>
    </location>
</feature>
<organism evidence="2 3">
    <name type="scientific">Psophocarpus tetragonolobus</name>
    <name type="common">Winged bean</name>
    <name type="synonym">Dolichos tetragonolobus</name>
    <dbReference type="NCBI Taxonomy" id="3891"/>
    <lineage>
        <taxon>Eukaryota</taxon>
        <taxon>Viridiplantae</taxon>
        <taxon>Streptophyta</taxon>
        <taxon>Embryophyta</taxon>
        <taxon>Tracheophyta</taxon>
        <taxon>Spermatophyta</taxon>
        <taxon>Magnoliopsida</taxon>
        <taxon>eudicotyledons</taxon>
        <taxon>Gunneridae</taxon>
        <taxon>Pentapetalae</taxon>
        <taxon>rosids</taxon>
        <taxon>fabids</taxon>
        <taxon>Fabales</taxon>
        <taxon>Fabaceae</taxon>
        <taxon>Papilionoideae</taxon>
        <taxon>50 kb inversion clade</taxon>
        <taxon>NPAAA clade</taxon>
        <taxon>indigoferoid/millettioid clade</taxon>
        <taxon>Phaseoleae</taxon>
        <taxon>Psophocarpus</taxon>
    </lineage>
</organism>
<gene>
    <name evidence="2" type="ORF">VNO78_06981</name>
</gene>
<name>A0AAN9SVS3_PSOTE</name>
<dbReference type="Proteomes" id="UP001386955">
    <property type="component" value="Unassembled WGS sequence"/>
</dbReference>
<evidence type="ECO:0000313" key="2">
    <source>
        <dbReference type="EMBL" id="KAK7405560.1"/>
    </source>
</evidence>
<evidence type="ECO:0000256" key="1">
    <source>
        <dbReference type="SAM" id="SignalP"/>
    </source>
</evidence>
<evidence type="ECO:0000313" key="3">
    <source>
        <dbReference type="Proteomes" id="UP001386955"/>
    </source>
</evidence>